<dbReference type="AlphaFoldDB" id="A0AA49JAD4"/>
<accession>A0AA49JAD4</accession>
<dbReference type="Proteomes" id="UP001232019">
    <property type="component" value="Chromosome"/>
</dbReference>
<gene>
    <name evidence="1" type="ORF">QYS47_04110</name>
</gene>
<dbReference type="KEGG" id="marp:QYS47_04110"/>
<organism evidence="1">
    <name type="scientific">Marivirga arenosa</name>
    <dbReference type="NCBI Taxonomy" id="3059076"/>
    <lineage>
        <taxon>Bacteria</taxon>
        <taxon>Pseudomonadati</taxon>
        <taxon>Bacteroidota</taxon>
        <taxon>Cytophagia</taxon>
        <taxon>Cytophagales</taxon>
        <taxon>Marivirgaceae</taxon>
        <taxon>Marivirga</taxon>
    </lineage>
</organism>
<name>A0AA49JAD4_9BACT</name>
<protein>
    <submittedName>
        <fullName evidence="1">Uncharacterized protein</fullName>
    </submittedName>
</protein>
<dbReference type="RefSeq" id="WP_322348170.1">
    <property type="nucleotide sequence ID" value="NZ_CP129968.2"/>
</dbReference>
<sequence length="120" mass="12936">MSTEIINISKQEGNNHLYLTDNEGHSGKDNITTNVKPGDTVTWKLVPNGGIDQITGITAKQNSQDIFSADPAPVNPNDPASDWKGTVSKNAKGNESYSIAYKIGNESFVDDPELEVEDDG</sequence>
<reference evidence="1" key="1">
    <citation type="submission" date="2023-08" db="EMBL/GenBank/DDBJ databases">
        <title>Comparative genomics and taxonomic characterization of three novel marine species of genus Marivirga.</title>
        <authorList>
            <person name="Muhammad N."/>
            <person name="Kim S.-G."/>
        </authorList>
    </citation>
    <scope>NUCLEOTIDE SEQUENCE</scope>
    <source>
        <strain evidence="1">BKB1-2</strain>
    </source>
</reference>
<proteinExistence type="predicted"/>
<dbReference type="EMBL" id="CP129968">
    <property type="protein sequence ID" value="WKK81497.2"/>
    <property type="molecule type" value="Genomic_DNA"/>
</dbReference>
<evidence type="ECO:0000313" key="1">
    <source>
        <dbReference type="EMBL" id="WKK81497.2"/>
    </source>
</evidence>